<organism evidence="9 10">
    <name type="scientific">Cardamine amara subsp. amara</name>
    <dbReference type="NCBI Taxonomy" id="228776"/>
    <lineage>
        <taxon>Eukaryota</taxon>
        <taxon>Viridiplantae</taxon>
        <taxon>Streptophyta</taxon>
        <taxon>Embryophyta</taxon>
        <taxon>Tracheophyta</taxon>
        <taxon>Spermatophyta</taxon>
        <taxon>Magnoliopsida</taxon>
        <taxon>eudicotyledons</taxon>
        <taxon>Gunneridae</taxon>
        <taxon>Pentapetalae</taxon>
        <taxon>rosids</taxon>
        <taxon>malvids</taxon>
        <taxon>Brassicales</taxon>
        <taxon>Brassicaceae</taxon>
        <taxon>Cardamineae</taxon>
        <taxon>Cardamine</taxon>
    </lineage>
</organism>
<dbReference type="Gene3D" id="2.30.30.30">
    <property type="match status" value="1"/>
</dbReference>
<dbReference type="InterPro" id="IPR008991">
    <property type="entry name" value="Translation_prot_SH3-like_sf"/>
</dbReference>
<dbReference type="PROSITE" id="PS50082">
    <property type="entry name" value="WD_REPEATS_2"/>
    <property type="match status" value="1"/>
</dbReference>
<dbReference type="InterPro" id="IPR036322">
    <property type="entry name" value="WD40_repeat_dom_sf"/>
</dbReference>
<dbReference type="SMART" id="SM01376">
    <property type="entry name" value="eIF-5a"/>
    <property type="match status" value="1"/>
</dbReference>
<evidence type="ECO:0000256" key="7">
    <source>
        <dbReference type="PROSITE-ProRule" id="PRU00221"/>
    </source>
</evidence>
<feature type="domain" description="Translation initiation factor 5A C-terminal" evidence="8">
    <location>
        <begin position="386"/>
        <end position="455"/>
    </location>
</feature>
<dbReference type="Pfam" id="PF21485">
    <property type="entry name" value="IF5A-like_N"/>
    <property type="match status" value="1"/>
</dbReference>
<keyword evidence="4" id="KW-0677">Repeat</keyword>
<accession>A0ABD1BMY1</accession>
<dbReference type="SUPFAM" id="SSF50978">
    <property type="entry name" value="WD40 repeat-like"/>
    <property type="match status" value="1"/>
</dbReference>
<evidence type="ECO:0000256" key="6">
    <source>
        <dbReference type="ARBA" id="ARBA00023071"/>
    </source>
</evidence>
<dbReference type="CDD" id="cd04468">
    <property type="entry name" value="S1_eIF5A"/>
    <property type="match status" value="1"/>
</dbReference>
<dbReference type="FunFam" id="2.30.30.30:FF:000012">
    <property type="entry name" value="Eukaryotic translation initiation factor 5A"/>
    <property type="match status" value="1"/>
</dbReference>
<name>A0ABD1BMY1_CARAN</name>
<keyword evidence="10" id="KW-1185">Reference proteome</keyword>
<dbReference type="Pfam" id="PF00400">
    <property type="entry name" value="WD40"/>
    <property type="match status" value="1"/>
</dbReference>
<keyword evidence="5" id="KW-0648">Protein biosynthesis</keyword>
<proteinExistence type="inferred from homology"/>
<dbReference type="EMBL" id="JBANAX010000211">
    <property type="protein sequence ID" value="KAL1218469.1"/>
    <property type="molecule type" value="Genomic_DNA"/>
</dbReference>
<protein>
    <submittedName>
        <fullName evidence="9">Mitotic checkpoint protein BUB3.3</fullName>
    </submittedName>
</protein>
<evidence type="ECO:0000256" key="2">
    <source>
        <dbReference type="ARBA" id="ARBA00022540"/>
    </source>
</evidence>
<dbReference type="SUPFAM" id="SSF50104">
    <property type="entry name" value="Translation proteins SH3-like domain"/>
    <property type="match status" value="1"/>
</dbReference>
<dbReference type="InterPro" id="IPR015943">
    <property type="entry name" value="WD40/YVTN_repeat-like_dom_sf"/>
</dbReference>
<dbReference type="Gene3D" id="2.130.10.10">
    <property type="entry name" value="YVTN repeat-like/Quinoprotein amine dehydrogenase"/>
    <property type="match status" value="1"/>
</dbReference>
<dbReference type="InterPro" id="IPR014722">
    <property type="entry name" value="Rib_uL2_dom2"/>
</dbReference>
<dbReference type="InterPro" id="IPR019769">
    <property type="entry name" value="Trans_elong_IF5A_hypusine_site"/>
</dbReference>
<dbReference type="InterPro" id="IPR048670">
    <property type="entry name" value="IF5A-like_N"/>
</dbReference>
<dbReference type="PROSITE" id="PS00678">
    <property type="entry name" value="WD_REPEATS_1"/>
    <property type="match status" value="1"/>
</dbReference>
<dbReference type="InterPro" id="IPR020189">
    <property type="entry name" value="IF5A_C"/>
</dbReference>
<dbReference type="InterPro" id="IPR001884">
    <property type="entry name" value="IF5A-like"/>
</dbReference>
<feature type="repeat" description="WD" evidence="7">
    <location>
        <begin position="90"/>
        <end position="131"/>
    </location>
</feature>
<dbReference type="InterPro" id="IPR012340">
    <property type="entry name" value="NA-bd_OB-fold"/>
</dbReference>
<dbReference type="InterPro" id="IPR019775">
    <property type="entry name" value="WD40_repeat_CS"/>
</dbReference>
<keyword evidence="3 7" id="KW-0853">WD repeat</keyword>
<dbReference type="Proteomes" id="UP001558713">
    <property type="component" value="Unassembled WGS sequence"/>
</dbReference>
<evidence type="ECO:0000313" key="9">
    <source>
        <dbReference type="EMBL" id="KAL1218469.1"/>
    </source>
</evidence>
<keyword evidence="2" id="KW-0396">Initiation factor</keyword>
<evidence type="ECO:0000256" key="5">
    <source>
        <dbReference type="ARBA" id="ARBA00022917"/>
    </source>
</evidence>
<dbReference type="AlphaFoldDB" id="A0ABD1BMY1"/>
<dbReference type="PROSITE" id="PS00302">
    <property type="entry name" value="IF5A_HYPUSINE"/>
    <property type="match status" value="1"/>
</dbReference>
<comment type="caution">
    <text evidence="9">The sequence shown here is derived from an EMBL/GenBank/DDBJ whole genome shotgun (WGS) entry which is preliminary data.</text>
</comment>
<keyword evidence="6" id="KW-0385">Hypusine</keyword>
<evidence type="ECO:0000256" key="3">
    <source>
        <dbReference type="ARBA" id="ARBA00022574"/>
    </source>
</evidence>
<dbReference type="FunFam" id="2.130.10.10:FF:001244">
    <property type="entry name" value="Mitotic checkpoint protein BUB3.3"/>
    <property type="match status" value="1"/>
</dbReference>
<dbReference type="SUPFAM" id="SSF50249">
    <property type="entry name" value="Nucleic acid-binding proteins"/>
    <property type="match status" value="1"/>
</dbReference>
<evidence type="ECO:0000313" key="10">
    <source>
        <dbReference type="Proteomes" id="UP001558713"/>
    </source>
</evidence>
<dbReference type="GO" id="GO:0003743">
    <property type="term" value="F:translation initiation factor activity"/>
    <property type="evidence" value="ECO:0007669"/>
    <property type="project" value="UniProtKB-KW"/>
</dbReference>
<sequence>MRGDRLEFENPIEDAVSRLRFSPESNNLLVASWDSYLRLYNVESSSLSLELYSEAALLDCCFENESTSFTSGSDGFIRRYDLNARAVDTIGRHDDIATSIVYSYEKGEVISTGLDEKIKFWDTRQRENLVFSADAGAAVGCITVSGNNLVVCVEASMHIYDLRNLDQPFQSYASQVEVPIRCVTSVPYSRGYAVGSVDGQVAVDFPNTSCSSEIKYSFRCHPKSRNGRVDGVCINAIEFSPCGSGTFVTGDNEGYVISWNAKSRRRLVELPRYSNSIASLAFNHTGELLAVASSHTYQAAKEKEEAPQVFIHSDAGASKTYPQQAGNIRKGGHIVIKGRPCKVVEVSTSKTGKHGHAKCHFVAIDIFTSKKLEDIVPSSHNCDVPHVNRVDYQLIDISEDGFVSLLTDNGSTKDDLKLPTDEALLTQLKNGFEEGKDIVVSVMSAMGEEQMCALKEVAPK</sequence>
<evidence type="ECO:0000256" key="4">
    <source>
        <dbReference type="ARBA" id="ARBA00022737"/>
    </source>
</evidence>
<dbReference type="SMART" id="SM00320">
    <property type="entry name" value="WD40"/>
    <property type="match status" value="5"/>
</dbReference>
<evidence type="ECO:0000256" key="1">
    <source>
        <dbReference type="ARBA" id="ARBA00006016"/>
    </source>
</evidence>
<gene>
    <name evidence="9" type="ORF">V5N11_001637</name>
</gene>
<evidence type="ECO:0000259" key="8">
    <source>
        <dbReference type="SMART" id="SM01376"/>
    </source>
</evidence>
<dbReference type="NCBIfam" id="TIGR00037">
    <property type="entry name" value="eIF_5A"/>
    <property type="match status" value="1"/>
</dbReference>
<dbReference type="Pfam" id="PF01287">
    <property type="entry name" value="eIF-5a"/>
    <property type="match status" value="1"/>
</dbReference>
<dbReference type="InterPro" id="IPR001680">
    <property type="entry name" value="WD40_rpt"/>
</dbReference>
<dbReference type="Gene3D" id="2.40.50.140">
    <property type="entry name" value="Nucleic acid-binding proteins"/>
    <property type="match status" value="1"/>
</dbReference>
<dbReference type="FunFam" id="2.40.50.140:FF:000034">
    <property type="entry name" value="Eukaryotic translation initiation factor 5A"/>
    <property type="match status" value="1"/>
</dbReference>
<dbReference type="PANTHER" id="PTHR10971">
    <property type="entry name" value="MRNA EXPORT FACTOR AND BUB3"/>
    <property type="match status" value="1"/>
</dbReference>
<comment type="similarity">
    <text evidence="1">Belongs to the eIF-5A family.</text>
</comment>
<reference evidence="9 10" key="1">
    <citation type="submission" date="2024-04" db="EMBL/GenBank/DDBJ databases">
        <title>Genome assembly C_amara_ONT_v2.</title>
        <authorList>
            <person name="Yant L."/>
            <person name="Moore C."/>
            <person name="Slenker M."/>
        </authorList>
    </citation>
    <scope>NUCLEOTIDE SEQUENCE [LARGE SCALE GENOMIC DNA]</scope>
    <source>
        <tissue evidence="9">Leaf</tissue>
    </source>
</reference>